<dbReference type="Proteomes" id="UP001597351">
    <property type="component" value="Unassembled WGS sequence"/>
</dbReference>
<feature type="compositionally biased region" description="Basic and acidic residues" evidence="1">
    <location>
        <begin position="162"/>
        <end position="173"/>
    </location>
</feature>
<gene>
    <name evidence="3" type="ORF">ACFSDE_07365</name>
</gene>
<feature type="region of interest" description="Disordered" evidence="1">
    <location>
        <begin position="157"/>
        <end position="180"/>
    </location>
</feature>
<comment type="caution">
    <text evidence="3">The sequence shown here is derived from an EMBL/GenBank/DDBJ whole genome shotgun (WGS) entry which is preliminary data.</text>
</comment>
<evidence type="ECO:0000259" key="2">
    <source>
        <dbReference type="Pfam" id="PF09350"/>
    </source>
</evidence>
<name>A0ABW4TIW7_9ACTN</name>
<protein>
    <submittedName>
        <fullName evidence="3">DUF1992 domain-containing protein</fullName>
    </submittedName>
</protein>
<organism evidence="3 4">
    <name type="scientific">Nocardioides aestuarii</name>
    <dbReference type="NCBI Taxonomy" id="252231"/>
    <lineage>
        <taxon>Bacteria</taxon>
        <taxon>Bacillati</taxon>
        <taxon>Actinomycetota</taxon>
        <taxon>Actinomycetes</taxon>
        <taxon>Propionibacteriales</taxon>
        <taxon>Nocardioidaceae</taxon>
        <taxon>Nocardioides</taxon>
    </lineage>
</organism>
<evidence type="ECO:0000313" key="3">
    <source>
        <dbReference type="EMBL" id="MFD1946604.1"/>
    </source>
</evidence>
<feature type="domain" description="DnaJ homologue subfamily C member 28 conserved" evidence="2">
    <location>
        <begin position="35"/>
        <end position="99"/>
    </location>
</feature>
<dbReference type="InterPro" id="IPR018961">
    <property type="entry name" value="DnaJ_homolog_subfam-C_membr-28"/>
</dbReference>
<feature type="region of interest" description="Disordered" evidence="1">
    <location>
        <begin position="1"/>
        <end position="26"/>
    </location>
</feature>
<evidence type="ECO:0000313" key="4">
    <source>
        <dbReference type="Proteomes" id="UP001597351"/>
    </source>
</evidence>
<dbReference type="EMBL" id="JBHUGD010000003">
    <property type="protein sequence ID" value="MFD1946604.1"/>
    <property type="molecule type" value="Genomic_DNA"/>
</dbReference>
<evidence type="ECO:0000256" key="1">
    <source>
        <dbReference type="SAM" id="MobiDB-lite"/>
    </source>
</evidence>
<sequence length="180" mass="20658">MTEERQQGQGRAHQERDGRTGNPAAAARIREQHKWVDLQVQQAMARGDFDDLPGAGKPIKDLGSSHDPDWWVKKLIEREKITGVLPPALQLRKDDVELDGWLDRLATPAEVRREVEDFNARVVAARRQLEGGPPVITPTRDVEDTVDAWRSRRTAALAARRTATERPGPEQPRRRWWRRR</sequence>
<reference evidence="4" key="1">
    <citation type="journal article" date="2019" name="Int. J. Syst. Evol. Microbiol.">
        <title>The Global Catalogue of Microorganisms (GCM) 10K type strain sequencing project: providing services to taxonomists for standard genome sequencing and annotation.</title>
        <authorList>
            <consortium name="The Broad Institute Genomics Platform"/>
            <consortium name="The Broad Institute Genome Sequencing Center for Infectious Disease"/>
            <person name="Wu L."/>
            <person name="Ma J."/>
        </authorList>
    </citation>
    <scope>NUCLEOTIDE SEQUENCE [LARGE SCALE GENOMIC DNA]</scope>
    <source>
        <strain evidence="4">CGMCC 1.12477</strain>
    </source>
</reference>
<proteinExistence type="predicted"/>
<feature type="compositionally biased region" description="Basic and acidic residues" evidence="1">
    <location>
        <begin position="1"/>
        <end position="19"/>
    </location>
</feature>
<dbReference type="RefSeq" id="WP_343916910.1">
    <property type="nucleotide sequence ID" value="NZ_BAAAJT010000002.1"/>
</dbReference>
<dbReference type="Pfam" id="PF09350">
    <property type="entry name" value="DJC28_CD"/>
    <property type="match status" value="1"/>
</dbReference>
<accession>A0ABW4TIW7</accession>
<keyword evidence="4" id="KW-1185">Reference proteome</keyword>